<dbReference type="EMBL" id="GL348715">
    <property type="protein sequence ID" value="EFH59445.1"/>
    <property type="molecule type" value="Genomic_DNA"/>
</dbReference>
<dbReference type="STRING" id="81972.D7LA00"/>
<dbReference type="Gramene" id="fgenesh1_pg.C_scaffold_3001850">
    <property type="protein sequence ID" value="fgenesh1_pg.C_scaffold_3001850"/>
    <property type="gene ID" value="fgenesh1_pg.C_scaffold_3001850"/>
</dbReference>
<reference evidence="3" key="1">
    <citation type="journal article" date="2011" name="Nat. Genet.">
        <title>The Arabidopsis lyrata genome sequence and the basis of rapid genome size change.</title>
        <authorList>
            <person name="Hu T.T."/>
            <person name="Pattyn P."/>
            <person name="Bakker E.G."/>
            <person name="Cao J."/>
            <person name="Cheng J.-F."/>
            <person name="Clark R.M."/>
            <person name="Fahlgren N."/>
            <person name="Fawcett J.A."/>
            <person name="Grimwood J."/>
            <person name="Gundlach H."/>
            <person name="Haberer G."/>
            <person name="Hollister J.D."/>
            <person name="Ossowski S."/>
            <person name="Ottilar R.P."/>
            <person name="Salamov A.A."/>
            <person name="Schneeberger K."/>
            <person name="Spannagl M."/>
            <person name="Wang X."/>
            <person name="Yang L."/>
            <person name="Nasrallah M.E."/>
            <person name="Bergelson J."/>
            <person name="Carrington J.C."/>
            <person name="Gaut B.S."/>
            <person name="Schmutz J."/>
            <person name="Mayer K.F.X."/>
            <person name="Van de Peer Y."/>
            <person name="Grigoriev I.V."/>
            <person name="Nordborg M."/>
            <person name="Weigel D."/>
            <person name="Guo Y.-L."/>
        </authorList>
    </citation>
    <scope>NUCLEOTIDE SEQUENCE [LARGE SCALE GENOMIC DNA]</scope>
    <source>
        <strain evidence="3">cv. MN47</strain>
    </source>
</reference>
<evidence type="ECO:0000313" key="2">
    <source>
        <dbReference type="EMBL" id="EFH59445.1"/>
    </source>
</evidence>
<dbReference type="NCBIfam" id="TIGR01572">
    <property type="entry name" value="A_thl_para_3677"/>
    <property type="match status" value="1"/>
</dbReference>
<dbReference type="InterPro" id="IPR006462">
    <property type="entry name" value="MS5"/>
</dbReference>
<sequence length="320" mass="36748">MTSRLEDDRKEFVSGQMDYCVKWPNPMVLISTMSKHQKEPLDCCPSTVYAHVLGLGVGCSSCAMVGLHRYNMLNGTNFQFSALLKYNRSMNCVCSYYMTLDALDPCSQLQKTFQVRIDEKSFGDLDLTVSIARIKDEERVTTKKRFIHHFHGEADADDFYQGPLPDWPSVDDLNDRKRFYLVNESELLANDWIHLYLELALYVKDRWIFRTSKPKLQILKVAIETKEDVEPPNGRLHVKSAIFYITYKGMAKPPIGDEIGEDVERKAIVRRVIDEKTGYLTLLGGFSIAKNDLNQSVSGEDQSSDNEQGYGKRRRILYID</sequence>
<dbReference type="PANTHER" id="PTHR31260:SF77">
    <property type="entry name" value="(RAPE) HYPOTHETICAL PROTEIN"/>
    <property type="match status" value="1"/>
</dbReference>
<gene>
    <name evidence="2" type="ORF">ARALYDRAFT_342087</name>
</gene>
<dbReference type="Proteomes" id="UP000008694">
    <property type="component" value="Unassembled WGS sequence"/>
</dbReference>
<dbReference type="AlphaFoldDB" id="D7LA00"/>
<name>D7LA00_ARALL</name>
<proteinExistence type="inferred from homology"/>
<organism evidence="3">
    <name type="scientific">Arabidopsis lyrata subsp. lyrata</name>
    <name type="common">Lyre-leaved rock-cress</name>
    <dbReference type="NCBI Taxonomy" id="81972"/>
    <lineage>
        <taxon>Eukaryota</taxon>
        <taxon>Viridiplantae</taxon>
        <taxon>Streptophyta</taxon>
        <taxon>Embryophyta</taxon>
        <taxon>Tracheophyta</taxon>
        <taxon>Spermatophyta</taxon>
        <taxon>Magnoliopsida</taxon>
        <taxon>eudicotyledons</taxon>
        <taxon>Gunneridae</taxon>
        <taxon>Pentapetalae</taxon>
        <taxon>rosids</taxon>
        <taxon>malvids</taxon>
        <taxon>Brassicales</taxon>
        <taxon>Brassicaceae</taxon>
        <taxon>Camelineae</taxon>
        <taxon>Arabidopsis</taxon>
    </lineage>
</organism>
<comment type="similarity">
    <text evidence="1">Belongs to the UPF0725 (EMB2204) family.</text>
</comment>
<dbReference type="HOGENOM" id="CLU_053767_0_1_1"/>
<dbReference type="Pfam" id="PF04776">
    <property type="entry name" value="protein_MS5"/>
    <property type="match status" value="1"/>
</dbReference>
<dbReference type="PANTHER" id="PTHR31260">
    <property type="entry name" value="CYSTATIN/MONELLIN SUPERFAMILY PROTEIN"/>
    <property type="match status" value="1"/>
</dbReference>
<evidence type="ECO:0000313" key="3">
    <source>
        <dbReference type="Proteomes" id="UP000008694"/>
    </source>
</evidence>
<accession>D7LA00</accession>
<evidence type="ECO:0000256" key="1">
    <source>
        <dbReference type="ARBA" id="ARBA00043961"/>
    </source>
</evidence>
<keyword evidence="3" id="KW-1185">Reference proteome</keyword>
<protein>
    <submittedName>
        <fullName evidence="2">Uncharacterized protein</fullName>
    </submittedName>
</protein>